<comment type="subcellular location">
    <subcellularLocation>
        <location evidence="7">Cell inner membrane</location>
        <topology evidence="7">Multi-pass membrane protein</topology>
    </subcellularLocation>
    <subcellularLocation>
        <location evidence="1">Cell membrane</location>
        <topology evidence="1">Multi-pass membrane protein</topology>
    </subcellularLocation>
</comment>
<dbReference type="GO" id="GO:0022857">
    <property type="term" value="F:transmembrane transporter activity"/>
    <property type="evidence" value="ECO:0007669"/>
    <property type="project" value="UniProtKB-UniRule"/>
</dbReference>
<evidence type="ECO:0000256" key="6">
    <source>
        <dbReference type="ARBA" id="ARBA00023136"/>
    </source>
</evidence>
<dbReference type="InterPro" id="IPR055348">
    <property type="entry name" value="DctQ"/>
</dbReference>
<keyword evidence="6 7" id="KW-0472">Membrane</keyword>
<dbReference type="STRING" id="311180.SAMN04488050_101887"/>
<organism evidence="9 10">
    <name type="scientific">Alloyangia pacifica</name>
    <dbReference type="NCBI Taxonomy" id="311180"/>
    <lineage>
        <taxon>Bacteria</taxon>
        <taxon>Pseudomonadati</taxon>
        <taxon>Pseudomonadota</taxon>
        <taxon>Alphaproteobacteria</taxon>
        <taxon>Rhodobacterales</taxon>
        <taxon>Roseobacteraceae</taxon>
        <taxon>Alloyangia</taxon>
    </lineage>
</organism>
<keyword evidence="7" id="KW-0997">Cell inner membrane</keyword>
<keyword evidence="3" id="KW-1003">Cell membrane</keyword>
<dbReference type="OrthoDB" id="6183232at2"/>
<proteinExistence type="inferred from homology"/>
<dbReference type="RefSeq" id="WP_092422333.1">
    <property type="nucleotide sequence ID" value="NZ_FNCL01000002.1"/>
</dbReference>
<protein>
    <recommendedName>
        <fullName evidence="7">TRAP transporter small permease protein</fullName>
    </recommendedName>
</protein>
<feature type="transmembrane region" description="Helical" evidence="7">
    <location>
        <begin position="20"/>
        <end position="48"/>
    </location>
</feature>
<feature type="transmembrane region" description="Helical" evidence="7">
    <location>
        <begin position="137"/>
        <end position="159"/>
    </location>
</feature>
<gene>
    <name evidence="9" type="ORF">SAMN04488050_101887</name>
</gene>
<dbReference type="Proteomes" id="UP000199392">
    <property type="component" value="Unassembled WGS sequence"/>
</dbReference>
<comment type="subunit">
    <text evidence="7">The complex comprises the extracytoplasmic solute receptor protein and the two transmembrane proteins.</text>
</comment>
<dbReference type="EMBL" id="FOZW01000001">
    <property type="protein sequence ID" value="SFS46109.1"/>
    <property type="molecule type" value="Genomic_DNA"/>
</dbReference>
<evidence type="ECO:0000256" key="3">
    <source>
        <dbReference type="ARBA" id="ARBA00022475"/>
    </source>
</evidence>
<keyword evidence="10" id="KW-1185">Reference proteome</keyword>
<keyword evidence="4 7" id="KW-0812">Transmembrane</keyword>
<evidence type="ECO:0000256" key="5">
    <source>
        <dbReference type="ARBA" id="ARBA00022989"/>
    </source>
</evidence>
<dbReference type="GO" id="GO:0005886">
    <property type="term" value="C:plasma membrane"/>
    <property type="evidence" value="ECO:0007669"/>
    <property type="project" value="UniProtKB-SubCell"/>
</dbReference>
<comment type="function">
    <text evidence="7">Part of the tripartite ATP-independent periplasmic (TRAP) transport system.</text>
</comment>
<evidence type="ECO:0000256" key="4">
    <source>
        <dbReference type="ARBA" id="ARBA00022692"/>
    </source>
</evidence>
<dbReference type="AlphaFoldDB" id="A0A1I6Q0U0"/>
<evidence type="ECO:0000313" key="10">
    <source>
        <dbReference type="Proteomes" id="UP000199392"/>
    </source>
</evidence>
<keyword evidence="2 7" id="KW-0813">Transport</keyword>
<feature type="domain" description="Tripartite ATP-independent periplasmic transporters DctQ component" evidence="8">
    <location>
        <begin position="34"/>
        <end position="163"/>
    </location>
</feature>
<dbReference type="Pfam" id="PF04290">
    <property type="entry name" value="DctQ"/>
    <property type="match status" value="1"/>
</dbReference>
<feature type="transmembrane region" description="Helical" evidence="7">
    <location>
        <begin position="92"/>
        <end position="117"/>
    </location>
</feature>
<sequence length="168" mass="17839">MFATEVGGRSGVSAAVARLVTLWALLGGALLLVIVLINVASVIGAVVAKPLPGDFELTEMGVAVAVFAFLPYCQLTDANVTADIFTANAPRPVLAVLRALASLIAFGFAGILVWRMYLGMLDQKAYNYTTTILQVPIWWAFVPILVSLVLLIAAAAVTFRESLTEART</sequence>
<name>A0A1I6Q0U0_9RHOB</name>
<evidence type="ECO:0000259" key="8">
    <source>
        <dbReference type="Pfam" id="PF04290"/>
    </source>
</evidence>
<accession>A0A1I6Q0U0</accession>
<keyword evidence="5 7" id="KW-1133">Transmembrane helix</keyword>
<evidence type="ECO:0000256" key="2">
    <source>
        <dbReference type="ARBA" id="ARBA00022448"/>
    </source>
</evidence>
<evidence type="ECO:0000313" key="9">
    <source>
        <dbReference type="EMBL" id="SFS46109.1"/>
    </source>
</evidence>
<feature type="transmembrane region" description="Helical" evidence="7">
    <location>
        <begin position="60"/>
        <end position="80"/>
    </location>
</feature>
<evidence type="ECO:0000256" key="1">
    <source>
        <dbReference type="ARBA" id="ARBA00004651"/>
    </source>
</evidence>
<comment type="similarity">
    <text evidence="7">Belongs to the TRAP transporter small permease family.</text>
</comment>
<evidence type="ECO:0000256" key="7">
    <source>
        <dbReference type="RuleBase" id="RU369079"/>
    </source>
</evidence>
<reference evidence="10" key="1">
    <citation type="submission" date="2016-10" db="EMBL/GenBank/DDBJ databases">
        <authorList>
            <person name="Varghese N."/>
            <person name="Submissions S."/>
        </authorList>
    </citation>
    <scope>NUCLEOTIDE SEQUENCE [LARGE SCALE GENOMIC DNA]</scope>
    <source>
        <strain evidence="10">DSM 26894</strain>
    </source>
</reference>